<organism evidence="2 3">
    <name type="scientific">Chromobacterium vaccinii</name>
    <dbReference type="NCBI Taxonomy" id="1108595"/>
    <lineage>
        <taxon>Bacteria</taxon>
        <taxon>Pseudomonadati</taxon>
        <taxon>Pseudomonadota</taxon>
        <taxon>Betaproteobacteria</taxon>
        <taxon>Neisseriales</taxon>
        <taxon>Chromobacteriaceae</taxon>
        <taxon>Chromobacterium</taxon>
    </lineage>
</organism>
<dbReference type="Proteomes" id="UP000178776">
    <property type="component" value="Chromosome"/>
</dbReference>
<dbReference type="GeneID" id="68841865"/>
<feature type="chain" id="PRO_5009443215" evidence="1">
    <location>
        <begin position="22"/>
        <end position="153"/>
    </location>
</feature>
<sequence>MTLKHILTALALSTVATGALAGPAVTITFKNLGQKDVTYQPIGKNENETYANAAPKPIKVVKAQSSDTYLVSSPLSPDVNYAFVRYTDGARQCEFRTTFVNVPKPGGLLNNGVIPKVPQWNKTATGSGGAFCNAEITYYNMATLEWSVEFTMR</sequence>
<dbReference type="STRING" id="1108595.BKX93_11655"/>
<reference evidence="2 3" key="1">
    <citation type="submission" date="2016-10" db="EMBL/GenBank/DDBJ databases">
        <title>Chromobacterium muskegensis sp. nov., an insecticidal bacterium isolated from Sphagnum bogs.</title>
        <authorList>
            <person name="Sparks M.E."/>
            <person name="Blackburn M.B."/>
            <person name="Gundersen-Rindal D.E."/>
            <person name="Mitchell A."/>
            <person name="Farrar R."/>
            <person name="Kuhar D."/>
        </authorList>
    </citation>
    <scope>NUCLEOTIDE SEQUENCE [LARGE SCALE GENOMIC DNA]</scope>
    <source>
        <strain evidence="2 3">21-1</strain>
    </source>
</reference>
<protein>
    <submittedName>
        <fullName evidence="2">Uncharacterized protein</fullName>
    </submittedName>
</protein>
<proteinExistence type="predicted"/>
<evidence type="ECO:0000313" key="3">
    <source>
        <dbReference type="Proteomes" id="UP000178776"/>
    </source>
</evidence>
<evidence type="ECO:0000313" key="2">
    <source>
        <dbReference type="EMBL" id="AOZ50576.1"/>
    </source>
</evidence>
<dbReference type="KEGG" id="cvc:BKX93_11655"/>
<dbReference type="EMBL" id="CP017707">
    <property type="protein sequence ID" value="AOZ50576.1"/>
    <property type="molecule type" value="Genomic_DNA"/>
</dbReference>
<gene>
    <name evidence="2" type="ORF">BKX93_11655</name>
</gene>
<evidence type="ECO:0000256" key="1">
    <source>
        <dbReference type="SAM" id="SignalP"/>
    </source>
</evidence>
<accession>A0A1D9LH27</accession>
<keyword evidence="1" id="KW-0732">Signal</keyword>
<dbReference type="AlphaFoldDB" id="A0A1D9LH27"/>
<feature type="signal peptide" evidence="1">
    <location>
        <begin position="1"/>
        <end position="21"/>
    </location>
</feature>
<dbReference type="RefSeq" id="WP_046167634.1">
    <property type="nucleotide sequence ID" value="NZ_CP017707.1"/>
</dbReference>
<name>A0A1D9LH27_9NEIS</name>